<evidence type="ECO:0000313" key="1">
    <source>
        <dbReference type="EMBL" id="KAJ3644191.1"/>
    </source>
</evidence>
<dbReference type="EMBL" id="JALNTZ010000008">
    <property type="protein sequence ID" value="KAJ3644191.1"/>
    <property type="molecule type" value="Genomic_DNA"/>
</dbReference>
<organism evidence="1 2">
    <name type="scientific">Zophobas morio</name>
    <dbReference type="NCBI Taxonomy" id="2755281"/>
    <lineage>
        <taxon>Eukaryota</taxon>
        <taxon>Metazoa</taxon>
        <taxon>Ecdysozoa</taxon>
        <taxon>Arthropoda</taxon>
        <taxon>Hexapoda</taxon>
        <taxon>Insecta</taxon>
        <taxon>Pterygota</taxon>
        <taxon>Neoptera</taxon>
        <taxon>Endopterygota</taxon>
        <taxon>Coleoptera</taxon>
        <taxon>Polyphaga</taxon>
        <taxon>Cucujiformia</taxon>
        <taxon>Tenebrionidae</taxon>
        <taxon>Zophobas</taxon>
    </lineage>
</organism>
<evidence type="ECO:0000313" key="2">
    <source>
        <dbReference type="Proteomes" id="UP001168821"/>
    </source>
</evidence>
<accession>A0AA38HVK1</accession>
<protein>
    <submittedName>
        <fullName evidence="1">Uncharacterized protein</fullName>
    </submittedName>
</protein>
<name>A0AA38HVK1_9CUCU</name>
<proteinExistence type="predicted"/>
<gene>
    <name evidence="1" type="ORF">Zmor_026861</name>
</gene>
<dbReference type="Proteomes" id="UP001168821">
    <property type="component" value="Unassembled WGS sequence"/>
</dbReference>
<dbReference type="AlphaFoldDB" id="A0AA38HVK1"/>
<comment type="caution">
    <text evidence="1">The sequence shown here is derived from an EMBL/GenBank/DDBJ whole genome shotgun (WGS) entry which is preliminary data.</text>
</comment>
<sequence length="109" mass="13289">MKLLEKGPKHEIKTDQIRELEILAIDTDLAIDKLKNKEGARQARLECIQTIKRQVNHNRWRKRTENNDGRTLKDIKEKMQERDLFIGRQRQQNCHHEQRRLCKQSRRFF</sequence>
<keyword evidence="2" id="KW-1185">Reference proteome</keyword>
<reference evidence="1" key="1">
    <citation type="journal article" date="2023" name="G3 (Bethesda)">
        <title>Whole genome assemblies of Zophobas morio and Tenebrio molitor.</title>
        <authorList>
            <person name="Kaur S."/>
            <person name="Stinson S.A."/>
            <person name="diCenzo G.C."/>
        </authorList>
    </citation>
    <scope>NUCLEOTIDE SEQUENCE</scope>
    <source>
        <strain evidence="1">QUZm001</strain>
    </source>
</reference>